<protein>
    <submittedName>
        <fullName evidence="11">Acetyl-/propionyl-coenzyme A carboxylase alpha chain</fullName>
    </submittedName>
</protein>
<dbReference type="GO" id="GO:0016874">
    <property type="term" value="F:ligase activity"/>
    <property type="evidence" value="ECO:0007669"/>
    <property type="project" value="UniProtKB-KW"/>
</dbReference>
<dbReference type="CDD" id="cd06850">
    <property type="entry name" value="biotinyl_domain"/>
    <property type="match status" value="1"/>
</dbReference>
<evidence type="ECO:0000256" key="6">
    <source>
        <dbReference type="ARBA" id="ARBA00023267"/>
    </source>
</evidence>
<dbReference type="SUPFAM" id="SSF56059">
    <property type="entry name" value="Glutathione synthetase ATP-binding domain-like"/>
    <property type="match status" value="1"/>
</dbReference>
<dbReference type="SUPFAM" id="SSF52440">
    <property type="entry name" value="PreATP-grasp domain"/>
    <property type="match status" value="1"/>
</dbReference>
<dbReference type="RefSeq" id="WP_058272137.1">
    <property type="nucleotide sequence ID" value="NZ_CYPS01000011.1"/>
</dbReference>
<evidence type="ECO:0000256" key="5">
    <source>
        <dbReference type="ARBA" id="ARBA00022946"/>
    </source>
</evidence>
<reference evidence="12" key="1">
    <citation type="submission" date="2015-09" db="EMBL/GenBank/DDBJ databases">
        <authorList>
            <person name="Rodrigo-Torres L."/>
            <person name="Arahal D.R."/>
        </authorList>
    </citation>
    <scope>NUCLEOTIDE SEQUENCE [LARGE SCALE GENOMIC DNA]</scope>
    <source>
        <strain evidence="12">CECT 4293</strain>
    </source>
</reference>
<sequence>MTFDTLLVANRGEIAARIMRTARSLGLRTVAVYTTADERAPHVELADEAVWIGEGPIGASYLNAKKIIAAAQETGAGAIHPGYGFLSENAGFAAAIAAAGLTFIGPDPEAIRLMGDKAVAKRLMIGAGVPCVPGYEGDDQSDAALVAEASKIGFPTMVKAAAGGGGRGMRVVQSADALSEAISIARSEAKSAFGSGELILEKAIGDARHIEFQVFADGCGNVIHLGERECSVQRRHQKVIEEAPSPVVTTELRAKMGAMAIEAARAVSYRGAGTVEFLLEPSGVFYFLEMNTRLQVEHPVTEMVTGIDLVALQIAVAQGDALPISQEDVTMNGHAIEARLYAEDPANGYLPATGPIDFWHAATGPGVRVDSGIQQGQEVSPFFDAMLAKIIAHGPTRETARARLIKAVHETILLGTVTNSRFLADVLQHRDFIAGDATTTFLDRTYPRGFPAYRITAPDIALAAALLLDADQARARAAAGYVSIEQLSWSSAALPTFAVTLVYGDKEIQTRALARPDGWTVWVEGNAYDVSFIKRSSGKVRARVNDGTIDAAAHITRDTAQIAIGAERLTFRRLRPGALDAGTIASGRVTAPMPGALVEVAARPGQSVSKGDCLAVLEAMKMQHQITAAVTGVITSVHVEVGQQLSAGDVMIEIDEI</sequence>
<dbReference type="Pfam" id="PF02786">
    <property type="entry name" value="CPSase_L_D2"/>
    <property type="match status" value="1"/>
</dbReference>
<proteinExistence type="predicted"/>
<dbReference type="PROSITE" id="PS50975">
    <property type="entry name" value="ATP_GRASP"/>
    <property type="match status" value="1"/>
</dbReference>
<dbReference type="Proteomes" id="UP000050786">
    <property type="component" value="Unassembled WGS sequence"/>
</dbReference>
<gene>
    <name evidence="11" type="primary">accA1_1</name>
    <name evidence="11" type="ORF">RUM4293_00905</name>
</gene>
<organism evidence="11 12">
    <name type="scientific">Ruegeria atlantica</name>
    <dbReference type="NCBI Taxonomy" id="81569"/>
    <lineage>
        <taxon>Bacteria</taxon>
        <taxon>Pseudomonadati</taxon>
        <taxon>Pseudomonadota</taxon>
        <taxon>Alphaproteobacteria</taxon>
        <taxon>Rhodobacterales</taxon>
        <taxon>Roseobacteraceae</taxon>
        <taxon>Ruegeria</taxon>
    </lineage>
</organism>
<dbReference type="PROSITE" id="PS00867">
    <property type="entry name" value="CPSASE_2"/>
    <property type="match status" value="1"/>
</dbReference>
<comment type="cofactor">
    <cofactor evidence="1">
        <name>biotin</name>
        <dbReference type="ChEBI" id="CHEBI:57586"/>
    </cofactor>
</comment>
<dbReference type="SMART" id="SM00878">
    <property type="entry name" value="Biotin_carb_C"/>
    <property type="match status" value="1"/>
</dbReference>
<dbReference type="AlphaFoldDB" id="A0A0N7LNC3"/>
<dbReference type="PROSITE" id="PS50968">
    <property type="entry name" value="BIOTINYL_LIPOYL"/>
    <property type="match status" value="1"/>
</dbReference>
<dbReference type="SUPFAM" id="SSF51230">
    <property type="entry name" value="Single hybrid motif"/>
    <property type="match status" value="1"/>
</dbReference>
<dbReference type="InterPro" id="IPR005479">
    <property type="entry name" value="CPAse_ATP-bd"/>
</dbReference>
<dbReference type="Pfam" id="PF00289">
    <property type="entry name" value="Biotin_carb_N"/>
    <property type="match status" value="1"/>
</dbReference>
<keyword evidence="2" id="KW-0436">Ligase</keyword>
<evidence type="ECO:0000256" key="1">
    <source>
        <dbReference type="ARBA" id="ARBA00001953"/>
    </source>
</evidence>
<dbReference type="SUPFAM" id="SSF51246">
    <property type="entry name" value="Rudiment single hybrid motif"/>
    <property type="match status" value="1"/>
</dbReference>
<evidence type="ECO:0000256" key="4">
    <source>
        <dbReference type="ARBA" id="ARBA00022840"/>
    </source>
</evidence>
<dbReference type="InterPro" id="IPR001882">
    <property type="entry name" value="Biotin_BS"/>
</dbReference>
<dbReference type="GO" id="GO:0046872">
    <property type="term" value="F:metal ion binding"/>
    <property type="evidence" value="ECO:0007669"/>
    <property type="project" value="InterPro"/>
</dbReference>
<dbReference type="NCBIfam" id="NF006367">
    <property type="entry name" value="PRK08591.1"/>
    <property type="match status" value="1"/>
</dbReference>
<dbReference type="FunFam" id="3.30.1490.20:FF:000003">
    <property type="entry name" value="acetyl-CoA carboxylase isoform X1"/>
    <property type="match status" value="1"/>
</dbReference>
<dbReference type="PROSITE" id="PS50979">
    <property type="entry name" value="BC"/>
    <property type="match status" value="1"/>
</dbReference>
<dbReference type="Pfam" id="PF00364">
    <property type="entry name" value="Biotin_lipoyl"/>
    <property type="match status" value="1"/>
</dbReference>
<dbReference type="InterPro" id="IPR011053">
    <property type="entry name" value="Single_hybrid_motif"/>
</dbReference>
<keyword evidence="6" id="KW-0092">Biotin</keyword>
<dbReference type="GO" id="GO:0005524">
    <property type="term" value="F:ATP binding"/>
    <property type="evidence" value="ECO:0007669"/>
    <property type="project" value="UniProtKB-UniRule"/>
</dbReference>
<dbReference type="InterPro" id="IPR011761">
    <property type="entry name" value="ATP-grasp"/>
</dbReference>
<dbReference type="Gene3D" id="2.40.50.100">
    <property type="match status" value="1"/>
</dbReference>
<evidence type="ECO:0000313" key="11">
    <source>
        <dbReference type="EMBL" id="CUH42020.1"/>
    </source>
</evidence>
<dbReference type="InterPro" id="IPR011054">
    <property type="entry name" value="Rudment_hybrid_motif"/>
</dbReference>
<dbReference type="InterPro" id="IPR011764">
    <property type="entry name" value="Biotin_carboxylation_dom"/>
</dbReference>
<dbReference type="Pfam" id="PF02785">
    <property type="entry name" value="Biotin_carb_C"/>
    <property type="match status" value="1"/>
</dbReference>
<dbReference type="EMBL" id="CYPS01000011">
    <property type="protein sequence ID" value="CUH42020.1"/>
    <property type="molecule type" value="Genomic_DNA"/>
</dbReference>
<dbReference type="PROSITE" id="PS00188">
    <property type="entry name" value="BIOTIN"/>
    <property type="match status" value="1"/>
</dbReference>
<evidence type="ECO:0000259" key="9">
    <source>
        <dbReference type="PROSITE" id="PS50975"/>
    </source>
</evidence>
<dbReference type="InterPro" id="IPR005482">
    <property type="entry name" value="Biotin_COase_C"/>
</dbReference>
<keyword evidence="3 7" id="KW-0547">Nucleotide-binding</keyword>
<feature type="domain" description="Biotin carboxylation" evidence="10">
    <location>
        <begin position="2"/>
        <end position="447"/>
    </location>
</feature>
<dbReference type="FunFam" id="3.40.50.20:FF:000010">
    <property type="entry name" value="Propionyl-CoA carboxylase subunit alpha"/>
    <property type="match status" value="1"/>
</dbReference>
<evidence type="ECO:0000259" key="10">
    <source>
        <dbReference type="PROSITE" id="PS50979"/>
    </source>
</evidence>
<keyword evidence="5" id="KW-0809">Transit peptide</keyword>
<dbReference type="InterPro" id="IPR050856">
    <property type="entry name" value="Biotin_carboxylase_complex"/>
</dbReference>
<accession>A0A0N7LNC3</accession>
<dbReference type="FunFam" id="2.40.50.100:FF:000003">
    <property type="entry name" value="Acetyl-CoA carboxylase biotin carboxyl carrier protein"/>
    <property type="match status" value="1"/>
</dbReference>
<keyword evidence="4 7" id="KW-0067">ATP-binding</keyword>
<evidence type="ECO:0000256" key="3">
    <source>
        <dbReference type="ARBA" id="ARBA00022741"/>
    </source>
</evidence>
<dbReference type="InterPro" id="IPR005481">
    <property type="entry name" value="BC-like_N"/>
</dbReference>
<feature type="domain" description="ATP-grasp" evidence="9">
    <location>
        <begin position="121"/>
        <end position="318"/>
    </location>
</feature>
<dbReference type="PANTHER" id="PTHR18866">
    <property type="entry name" value="CARBOXYLASE:PYRUVATE/ACETYL-COA/PROPIONYL-COA CARBOXYLASE"/>
    <property type="match status" value="1"/>
</dbReference>
<name>A0A0N7LNC3_9RHOB</name>
<dbReference type="FunFam" id="3.30.470.20:FF:000028">
    <property type="entry name" value="Methylcrotonoyl-CoA carboxylase subunit alpha, mitochondrial"/>
    <property type="match status" value="1"/>
</dbReference>
<evidence type="ECO:0000259" key="8">
    <source>
        <dbReference type="PROSITE" id="PS50968"/>
    </source>
</evidence>
<keyword evidence="12" id="KW-1185">Reference proteome</keyword>
<dbReference type="InterPro" id="IPR000089">
    <property type="entry name" value="Biotin_lipoyl"/>
</dbReference>
<evidence type="ECO:0000256" key="2">
    <source>
        <dbReference type="ARBA" id="ARBA00022598"/>
    </source>
</evidence>
<dbReference type="InterPro" id="IPR016185">
    <property type="entry name" value="PreATP-grasp_dom_sf"/>
</dbReference>
<evidence type="ECO:0000256" key="7">
    <source>
        <dbReference type="PROSITE-ProRule" id="PRU00409"/>
    </source>
</evidence>
<dbReference type="PANTHER" id="PTHR18866:SF33">
    <property type="entry name" value="METHYLCROTONOYL-COA CARBOXYLASE SUBUNIT ALPHA, MITOCHONDRIAL-RELATED"/>
    <property type="match status" value="1"/>
</dbReference>
<evidence type="ECO:0000313" key="12">
    <source>
        <dbReference type="Proteomes" id="UP000050786"/>
    </source>
</evidence>
<dbReference type="Gene3D" id="3.30.470.20">
    <property type="entry name" value="ATP-grasp fold, B domain"/>
    <property type="match status" value="1"/>
</dbReference>
<feature type="domain" description="Lipoyl-binding" evidence="8">
    <location>
        <begin position="584"/>
        <end position="655"/>
    </location>
</feature>